<accession>A0A200QLA1</accession>
<dbReference type="AlphaFoldDB" id="A0A200QLA1"/>
<reference evidence="13 14" key="1">
    <citation type="journal article" date="2017" name="Mol. Plant">
        <title>The Genome of Medicinal Plant Macleaya cordata Provides New Insights into Benzylisoquinoline Alkaloids Metabolism.</title>
        <authorList>
            <person name="Liu X."/>
            <person name="Liu Y."/>
            <person name="Huang P."/>
            <person name="Ma Y."/>
            <person name="Qing Z."/>
            <person name="Tang Q."/>
            <person name="Cao H."/>
            <person name="Cheng P."/>
            <person name="Zheng Y."/>
            <person name="Yuan Z."/>
            <person name="Zhou Y."/>
            <person name="Liu J."/>
            <person name="Tang Z."/>
            <person name="Zhuo Y."/>
            <person name="Zhang Y."/>
            <person name="Yu L."/>
            <person name="Huang J."/>
            <person name="Yang P."/>
            <person name="Peng Q."/>
            <person name="Zhang J."/>
            <person name="Jiang W."/>
            <person name="Zhang Z."/>
            <person name="Lin K."/>
            <person name="Ro D.K."/>
            <person name="Chen X."/>
            <person name="Xiong X."/>
            <person name="Shang Y."/>
            <person name="Huang S."/>
            <person name="Zeng J."/>
        </authorList>
    </citation>
    <scope>NUCLEOTIDE SEQUENCE [LARGE SCALE GENOMIC DNA]</scope>
    <source>
        <strain evidence="14">cv. BLH2017</strain>
        <tissue evidence="13">Root</tissue>
    </source>
</reference>
<dbReference type="GO" id="GO:0000981">
    <property type="term" value="F:DNA-binding transcription factor activity, RNA polymerase II-specific"/>
    <property type="evidence" value="ECO:0007669"/>
    <property type="project" value="UniProtKB-UniRule"/>
</dbReference>
<feature type="domain" description="Homeobox" evidence="12">
    <location>
        <begin position="11"/>
        <end position="71"/>
    </location>
</feature>
<dbReference type="Gene3D" id="1.10.10.60">
    <property type="entry name" value="Homeodomain-like"/>
    <property type="match status" value="1"/>
</dbReference>
<dbReference type="InterPro" id="IPR001356">
    <property type="entry name" value="HD"/>
</dbReference>
<evidence type="ECO:0000313" key="14">
    <source>
        <dbReference type="Proteomes" id="UP000195402"/>
    </source>
</evidence>
<keyword evidence="3 8" id="KW-0238">DNA-binding</keyword>
<dbReference type="Proteomes" id="UP000195402">
    <property type="component" value="Unassembled WGS sequence"/>
</dbReference>
<feature type="coiled-coil region" evidence="11">
    <location>
        <begin position="63"/>
        <end position="111"/>
    </location>
</feature>
<evidence type="ECO:0000256" key="6">
    <source>
        <dbReference type="ARBA" id="ARBA00023242"/>
    </source>
</evidence>
<dbReference type="GO" id="GO:0000976">
    <property type="term" value="F:transcription cis-regulatory region binding"/>
    <property type="evidence" value="ECO:0007669"/>
    <property type="project" value="UniProtKB-ARBA"/>
</dbReference>
<dbReference type="InterPro" id="IPR017970">
    <property type="entry name" value="Homeobox_CS"/>
</dbReference>
<evidence type="ECO:0000256" key="5">
    <source>
        <dbReference type="ARBA" id="ARBA00023163"/>
    </source>
</evidence>
<evidence type="ECO:0000256" key="3">
    <source>
        <dbReference type="ARBA" id="ARBA00023125"/>
    </source>
</evidence>
<name>A0A200QLA1_MACCD</name>
<dbReference type="InterPro" id="IPR045224">
    <property type="entry name" value="HDZip_class_I_plant"/>
</dbReference>
<evidence type="ECO:0000256" key="10">
    <source>
        <dbReference type="RuleBase" id="RU369038"/>
    </source>
</evidence>
<dbReference type="InterPro" id="IPR000047">
    <property type="entry name" value="HTH_motif"/>
</dbReference>
<dbReference type="EMBL" id="MVGT01001723">
    <property type="protein sequence ID" value="OVA11224.1"/>
    <property type="molecule type" value="Genomic_DNA"/>
</dbReference>
<evidence type="ECO:0000256" key="11">
    <source>
        <dbReference type="SAM" id="Coils"/>
    </source>
</evidence>
<evidence type="ECO:0000256" key="9">
    <source>
        <dbReference type="RuleBase" id="RU000682"/>
    </source>
</evidence>
<keyword evidence="4 8" id="KW-0371">Homeobox</keyword>
<evidence type="ECO:0000256" key="8">
    <source>
        <dbReference type="PROSITE-ProRule" id="PRU00108"/>
    </source>
</evidence>
<keyword evidence="14" id="KW-1185">Reference proteome</keyword>
<dbReference type="InParanoid" id="A0A200QLA1"/>
<keyword evidence="2 10" id="KW-0805">Transcription regulation</keyword>
<evidence type="ECO:0000256" key="7">
    <source>
        <dbReference type="ARBA" id="ARBA00025748"/>
    </source>
</evidence>
<organism evidence="13 14">
    <name type="scientific">Macleaya cordata</name>
    <name type="common">Five-seeded plume-poppy</name>
    <name type="synonym">Bocconia cordata</name>
    <dbReference type="NCBI Taxonomy" id="56857"/>
    <lineage>
        <taxon>Eukaryota</taxon>
        <taxon>Viridiplantae</taxon>
        <taxon>Streptophyta</taxon>
        <taxon>Embryophyta</taxon>
        <taxon>Tracheophyta</taxon>
        <taxon>Spermatophyta</taxon>
        <taxon>Magnoliopsida</taxon>
        <taxon>Ranunculales</taxon>
        <taxon>Papaveraceae</taxon>
        <taxon>Papaveroideae</taxon>
        <taxon>Macleaya</taxon>
    </lineage>
</organism>
<comment type="subcellular location">
    <subcellularLocation>
        <location evidence="1 8 9">Nucleus</location>
    </subcellularLocation>
</comment>
<dbReference type="SMART" id="SM00389">
    <property type="entry name" value="HOX"/>
    <property type="match status" value="1"/>
</dbReference>
<dbReference type="Pfam" id="PF00046">
    <property type="entry name" value="Homeodomain"/>
    <property type="match status" value="1"/>
</dbReference>
<evidence type="ECO:0000256" key="4">
    <source>
        <dbReference type="ARBA" id="ARBA00023155"/>
    </source>
</evidence>
<comment type="caution">
    <text evidence="13">The sequence shown here is derived from an EMBL/GenBank/DDBJ whole genome shotgun (WGS) entry which is preliminary data.</text>
</comment>
<dbReference type="PROSITE" id="PS50071">
    <property type="entry name" value="HOMEOBOX_2"/>
    <property type="match status" value="1"/>
</dbReference>
<feature type="DNA-binding region" description="Homeobox" evidence="8">
    <location>
        <begin position="13"/>
        <end position="72"/>
    </location>
</feature>
<proteinExistence type="inferred from homology"/>
<gene>
    <name evidence="13" type="ORF">BVC80_8687g14</name>
</gene>
<dbReference type="PANTHER" id="PTHR24326:SF522">
    <property type="entry name" value="HOMEOBOX-LEUCINE ZIPPER PROTEIN ATHB-52"/>
    <property type="match status" value="1"/>
</dbReference>
<protein>
    <recommendedName>
        <fullName evidence="10">Homeobox-leucine zipper protein</fullName>
    </recommendedName>
    <alternativeName>
        <fullName evidence="10">HD-ZIP protein</fullName>
    </alternativeName>
    <alternativeName>
        <fullName evidence="10">Homeodomain transcription factor</fullName>
    </alternativeName>
</protein>
<dbReference type="GO" id="GO:0005634">
    <property type="term" value="C:nucleus"/>
    <property type="evidence" value="ECO:0007669"/>
    <property type="project" value="UniProtKB-SubCell"/>
</dbReference>
<dbReference type="GO" id="GO:0045893">
    <property type="term" value="P:positive regulation of DNA-templated transcription"/>
    <property type="evidence" value="ECO:0007669"/>
    <property type="project" value="TreeGrafter"/>
</dbReference>
<keyword evidence="6 8" id="KW-0539">Nucleus</keyword>
<dbReference type="FunFam" id="1.10.10.60:FF:000144">
    <property type="entry name" value="homeobox-leucine zipper protein ATHB-6-like"/>
    <property type="match status" value="1"/>
</dbReference>
<keyword evidence="5 10" id="KW-0804">Transcription</keyword>
<sequence length="171" mass="19890">MAFFQSQNHKQTPKRLKKRLTEDQVRLLESNFNYDMKLEPDRKIQLARELGLQPRQVAIWYQNKRARWKNQTLELDYKALQLRLDSVLADKRKLEREVGRLRGELQKAQEMQLRLTPIPIPPSSMSIYGDKNGNSSLQVEANCSWENVGQLQVDELYACLMGAGQTAKLNC</sequence>
<dbReference type="PANTHER" id="PTHR24326">
    <property type="entry name" value="HOMEOBOX-LEUCINE ZIPPER PROTEIN"/>
    <property type="match status" value="1"/>
</dbReference>
<evidence type="ECO:0000256" key="1">
    <source>
        <dbReference type="ARBA" id="ARBA00004123"/>
    </source>
</evidence>
<evidence type="ECO:0000256" key="2">
    <source>
        <dbReference type="ARBA" id="ARBA00023015"/>
    </source>
</evidence>
<evidence type="ECO:0000313" key="13">
    <source>
        <dbReference type="EMBL" id="OVA11224.1"/>
    </source>
</evidence>
<dbReference type="OrthoDB" id="6159439at2759"/>
<comment type="function">
    <text evidence="10">Transcription factor.</text>
</comment>
<keyword evidence="11" id="KW-0175">Coiled coil</keyword>
<dbReference type="FunCoup" id="A0A200QLA1">
    <property type="interactions" value="27"/>
</dbReference>
<evidence type="ECO:0000259" key="12">
    <source>
        <dbReference type="PROSITE" id="PS50071"/>
    </source>
</evidence>
<dbReference type="CDD" id="cd00086">
    <property type="entry name" value="homeodomain"/>
    <property type="match status" value="1"/>
</dbReference>
<dbReference type="InterPro" id="IPR009057">
    <property type="entry name" value="Homeodomain-like_sf"/>
</dbReference>
<dbReference type="OMA" id="ANDHYFT"/>
<comment type="similarity">
    <text evidence="7 10">Belongs to the HD-ZIP homeobox family. Class I subfamily.</text>
</comment>
<dbReference type="SUPFAM" id="SSF46689">
    <property type="entry name" value="Homeodomain-like"/>
    <property type="match status" value="1"/>
</dbReference>
<dbReference type="PRINTS" id="PR00031">
    <property type="entry name" value="HTHREPRESSR"/>
</dbReference>
<dbReference type="PROSITE" id="PS00027">
    <property type="entry name" value="HOMEOBOX_1"/>
    <property type="match status" value="1"/>
</dbReference>